<dbReference type="Proteomes" id="UP000324832">
    <property type="component" value="Unassembled WGS sequence"/>
</dbReference>
<dbReference type="AlphaFoldDB" id="A0A5E4Q091"/>
<sequence>MSLRFTLGPNITSLVVVHNGDSSALSQYCVSSNSSSMEGRASTADEDTSPWRWVCEDGRCVKKEHDPQSKEPALALEACKMFCNENGMQSATFISKE</sequence>
<dbReference type="EMBL" id="FZQP02000904">
    <property type="protein sequence ID" value="VVC90969.1"/>
    <property type="molecule type" value="Genomic_DNA"/>
</dbReference>
<dbReference type="Gene3D" id="3.30.379.10">
    <property type="entry name" value="Chitobiase/beta-hexosaminidase domain 2-like"/>
    <property type="match status" value="1"/>
</dbReference>
<evidence type="ECO:0000313" key="3">
    <source>
        <dbReference type="Proteomes" id="UP000324832"/>
    </source>
</evidence>
<organism evidence="2 3">
    <name type="scientific">Leptidea sinapis</name>
    <dbReference type="NCBI Taxonomy" id="189913"/>
    <lineage>
        <taxon>Eukaryota</taxon>
        <taxon>Metazoa</taxon>
        <taxon>Ecdysozoa</taxon>
        <taxon>Arthropoda</taxon>
        <taxon>Hexapoda</taxon>
        <taxon>Insecta</taxon>
        <taxon>Pterygota</taxon>
        <taxon>Neoptera</taxon>
        <taxon>Endopterygota</taxon>
        <taxon>Lepidoptera</taxon>
        <taxon>Glossata</taxon>
        <taxon>Ditrysia</taxon>
        <taxon>Papilionoidea</taxon>
        <taxon>Pieridae</taxon>
        <taxon>Dismorphiinae</taxon>
        <taxon>Leptidea</taxon>
    </lineage>
</organism>
<keyword evidence="1" id="KW-0378">Hydrolase</keyword>
<proteinExistence type="predicted"/>
<reference evidence="2 3" key="1">
    <citation type="submission" date="2017-07" db="EMBL/GenBank/DDBJ databases">
        <authorList>
            <person name="Talla V."/>
            <person name="Backstrom N."/>
        </authorList>
    </citation>
    <scope>NUCLEOTIDE SEQUENCE [LARGE SCALE GENOMIC DNA]</scope>
</reference>
<evidence type="ECO:0000313" key="2">
    <source>
        <dbReference type="EMBL" id="VVC90969.1"/>
    </source>
</evidence>
<gene>
    <name evidence="2" type="ORF">LSINAPIS_LOCUS3762</name>
</gene>
<dbReference type="GO" id="GO:0016787">
    <property type="term" value="F:hydrolase activity"/>
    <property type="evidence" value="ECO:0007669"/>
    <property type="project" value="UniProtKB-KW"/>
</dbReference>
<keyword evidence="3" id="KW-1185">Reference proteome</keyword>
<dbReference type="InterPro" id="IPR029018">
    <property type="entry name" value="Hex-like_dom2"/>
</dbReference>
<evidence type="ECO:0000256" key="1">
    <source>
        <dbReference type="ARBA" id="ARBA00022801"/>
    </source>
</evidence>
<protein>
    <submittedName>
        <fullName evidence="2">Uncharacterized protein</fullName>
    </submittedName>
</protein>
<name>A0A5E4Q091_9NEOP</name>
<accession>A0A5E4Q091</accession>